<sequence length="120" mass="12541">MAKFIALGPAVAALLFFGRYASAAASLQLQLYTDANCKTPDGGPAWITEQCIRGGPRQGGSFTVNNMLIPGNCGVTLNFDNNPNCGLGAGGPPALTIDPNDWQCFQNPDGNLVYAGLFCN</sequence>
<keyword evidence="3" id="KW-1185">Reference proteome</keyword>
<evidence type="ECO:0000256" key="1">
    <source>
        <dbReference type="SAM" id="SignalP"/>
    </source>
</evidence>
<protein>
    <recommendedName>
        <fullName evidence="4">Cyanovirin-N domain-containing protein</fullName>
    </recommendedName>
</protein>
<gene>
    <name evidence="2" type="ORF">M441DRAFT_32032</name>
</gene>
<keyword evidence="1" id="KW-0732">Signal</keyword>
<reference evidence="2 3" key="1">
    <citation type="submission" date="2016-07" db="EMBL/GenBank/DDBJ databases">
        <title>Multiple horizontal gene transfer events from other fungi enriched the ability of initially mycotrophic Trichoderma (Ascomycota) to feed on dead plant biomass.</title>
        <authorList>
            <consortium name="DOE Joint Genome Institute"/>
            <person name="Aerts A."/>
            <person name="Atanasova L."/>
            <person name="Chenthamara K."/>
            <person name="Zhang J."/>
            <person name="Grujic M."/>
            <person name="Henrissat B."/>
            <person name="Kuo A."/>
            <person name="Salamov A."/>
            <person name="Lipzen A."/>
            <person name="Labutti K."/>
            <person name="Barry K."/>
            <person name="Miao Y."/>
            <person name="Rahimi M.J."/>
            <person name="Shen Q."/>
            <person name="Grigoriev I.V."/>
            <person name="Kubicek C.P."/>
            <person name="Druzhinina I.S."/>
        </authorList>
    </citation>
    <scope>NUCLEOTIDE SEQUENCE [LARGE SCALE GENOMIC DNA]</scope>
    <source>
        <strain evidence="2 3">CBS 433.97</strain>
    </source>
</reference>
<name>A0A2T3YS16_TRIA4</name>
<dbReference type="EMBL" id="KZ679276">
    <property type="protein sequence ID" value="PTB35371.1"/>
    <property type="molecule type" value="Genomic_DNA"/>
</dbReference>
<evidence type="ECO:0000313" key="2">
    <source>
        <dbReference type="EMBL" id="PTB35371.1"/>
    </source>
</evidence>
<feature type="chain" id="PRO_5015532604" description="Cyanovirin-N domain-containing protein" evidence="1">
    <location>
        <begin position="24"/>
        <end position="120"/>
    </location>
</feature>
<dbReference type="Proteomes" id="UP000240493">
    <property type="component" value="Unassembled WGS sequence"/>
</dbReference>
<dbReference type="AlphaFoldDB" id="A0A2T3YS16"/>
<organism evidence="2 3">
    <name type="scientific">Trichoderma asperellum (strain ATCC 204424 / CBS 433.97 / NBRC 101777)</name>
    <dbReference type="NCBI Taxonomy" id="1042311"/>
    <lineage>
        <taxon>Eukaryota</taxon>
        <taxon>Fungi</taxon>
        <taxon>Dikarya</taxon>
        <taxon>Ascomycota</taxon>
        <taxon>Pezizomycotina</taxon>
        <taxon>Sordariomycetes</taxon>
        <taxon>Hypocreomycetidae</taxon>
        <taxon>Hypocreales</taxon>
        <taxon>Hypocreaceae</taxon>
        <taxon>Trichoderma</taxon>
    </lineage>
</organism>
<proteinExistence type="predicted"/>
<evidence type="ECO:0000313" key="3">
    <source>
        <dbReference type="Proteomes" id="UP000240493"/>
    </source>
</evidence>
<evidence type="ECO:0008006" key="4">
    <source>
        <dbReference type="Google" id="ProtNLM"/>
    </source>
</evidence>
<accession>A0A2T3YS16</accession>
<feature type="signal peptide" evidence="1">
    <location>
        <begin position="1"/>
        <end position="23"/>
    </location>
</feature>